<evidence type="ECO:0000259" key="2">
    <source>
        <dbReference type="Pfam" id="PF07760"/>
    </source>
</evidence>
<proteinExistence type="predicted"/>
<keyword evidence="4" id="KW-1185">Reference proteome</keyword>
<dbReference type="Proteomes" id="UP001595898">
    <property type="component" value="Unassembled WGS sequence"/>
</dbReference>
<keyword evidence="1" id="KW-0472">Membrane</keyword>
<evidence type="ECO:0000256" key="1">
    <source>
        <dbReference type="SAM" id="Phobius"/>
    </source>
</evidence>
<feature type="transmembrane region" description="Helical" evidence="1">
    <location>
        <begin position="90"/>
        <end position="112"/>
    </location>
</feature>
<reference evidence="3 4" key="1">
    <citation type="journal article" date="2019" name="Int. J. Syst. Evol. Microbiol.">
        <title>The Global Catalogue of Microorganisms (GCM) 10K type strain sequencing project: providing services to taxonomists for standard genome sequencing and annotation.</title>
        <authorList>
            <consortium name="The Broad Institute Genomics Platform"/>
            <consortium name="The Broad Institute Genome Sequencing Center for Infectious Disease"/>
            <person name="Wu L."/>
            <person name="Ma J."/>
        </authorList>
    </citation>
    <scope>NUCLEOTIDE SEQUENCE [LARGE SCALE GENOMIC DNA]</scope>
    <source>
        <strain evidence="3 4">WLHS5</strain>
    </source>
</reference>
<organism evidence="3 4">
    <name type="scientific">Halosolutus amylolyticus</name>
    <dbReference type="NCBI Taxonomy" id="2932267"/>
    <lineage>
        <taxon>Archaea</taxon>
        <taxon>Methanobacteriati</taxon>
        <taxon>Methanobacteriota</taxon>
        <taxon>Stenosarchaea group</taxon>
        <taxon>Halobacteria</taxon>
        <taxon>Halobacteriales</taxon>
        <taxon>Natrialbaceae</taxon>
        <taxon>Halosolutus</taxon>
    </lineage>
</organism>
<dbReference type="RefSeq" id="WP_250142630.1">
    <property type="nucleotide sequence ID" value="NZ_JALIQP010000008.1"/>
</dbReference>
<gene>
    <name evidence="3" type="ORF">ACFO5R_08340</name>
</gene>
<comment type="caution">
    <text evidence="3">The sequence shown here is derived from an EMBL/GenBank/DDBJ whole genome shotgun (WGS) entry which is preliminary data.</text>
</comment>
<evidence type="ECO:0000313" key="4">
    <source>
        <dbReference type="Proteomes" id="UP001595898"/>
    </source>
</evidence>
<feature type="transmembrane region" description="Helical" evidence="1">
    <location>
        <begin position="124"/>
        <end position="141"/>
    </location>
</feature>
<keyword evidence="1" id="KW-1133">Transmembrane helix</keyword>
<evidence type="ECO:0000313" key="3">
    <source>
        <dbReference type="EMBL" id="MFC4541935.1"/>
    </source>
</evidence>
<sequence length="329" mass="34767">MSHRTNTWTRFERVRQYPIDLAIVSVAALLAFVVISNLPDGSTLRLAVAIPVVVFLPGYALVSLLFPAAARDGGAATTRTREQRPRGIDAIERVGLAIPLSLGIVALLALALPWTDWGFDTASSTAGLVVATVGLAQLGVVRRLRTPQSKRFTVSPLAALGRLRGTGSGRFRLSSVVLVVAIGVATGALVLALLSPASAGGFTELGLYTENEEGDLVAGELPDEVAPGESIPVTISIENQEGDHEDYTVVVQQQTVEDGEVVEREQLREIDATVADGSTGTGEQGITPTAAPGETVRISVLLYDEAPPAEPTNENALEDTYFWVTVTTE</sequence>
<dbReference type="Pfam" id="PF07760">
    <property type="entry name" value="DUF1616"/>
    <property type="match status" value="1"/>
</dbReference>
<keyword evidence="1" id="KW-0812">Transmembrane</keyword>
<name>A0ABD5PMV6_9EURY</name>
<protein>
    <submittedName>
        <fullName evidence="3">DUF1616 domain-containing protein</fullName>
    </submittedName>
</protein>
<dbReference type="InterPro" id="IPR011674">
    <property type="entry name" value="DUF1616"/>
</dbReference>
<accession>A0ABD5PMV6</accession>
<dbReference type="AlphaFoldDB" id="A0ABD5PMV6"/>
<feature type="transmembrane region" description="Helical" evidence="1">
    <location>
        <begin position="44"/>
        <end position="69"/>
    </location>
</feature>
<feature type="domain" description="DUF1616" evidence="2">
    <location>
        <begin position="23"/>
        <end position="325"/>
    </location>
</feature>
<feature type="transmembrane region" description="Helical" evidence="1">
    <location>
        <begin position="21"/>
        <end position="38"/>
    </location>
</feature>
<dbReference type="EMBL" id="JBHSFA010000004">
    <property type="protein sequence ID" value="MFC4541935.1"/>
    <property type="molecule type" value="Genomic_DNA"/>
</dbReference>
<feature type="transmembrane region" description="Helical" evidence="1">
    <location>
        <begin position="171"/>
        <end position="194"/>
    </location>
</feature>